<dbReference type="Gene3D" id="3.30.420.40">
    <property type="match status" value="1"/>
</dbReference>
<evidence type="ECO:0000259" key="1">
    <source>
        <dbReference type="Pfam" id="PF00814"/>
    </source>
</evidence>
<dbReference type="Proteomes" id="UP000648075">
    <property type="component" value="Unassembled WGS sequence"/>
</dbReference>
<feature type="domain" description="Gcp-like" evidence="1">
    <location>
        <begin position="36"/>
        <end position="123"/>
    </location>
</feature>
<proteinExistence type="predicted"/>
<protein>
    <submittedName>
        <fullName evidence="2">tRNA (Adenosine(37)-N6)-threonylcarbamoyltransferase complex dimerization subunit type 1 TsaB</fullName>
    </submittedName>
</protein>
<dbReference type="InterPro" id="IPR043129">
    <property type="entry name" value="ATPase_NBD"/>
</dbReference>
<organism evidence="2 3">
    <name type="scientific">Novosphingobium colocasiae</name>
    <dbReference type="NCBI Taxonomy" id="1256513"/>
    <lineage>
        <taxon>Bacteria</taxon>
        <taxon>Pseudomonadati</taxon>
        <taxon>Pseudomonadota</taxon>
        <taxon>Alphaproteobacteria</taxon>
        <taxon>Sphingomonadales</taxon>
        <taxon>Sphingomonadaceae</taxon>
        <taxon>Novosphingobium</taxon>
    </lineage>
</organism>
<dbReference type="EMBL" id="BMZA01000007">
    <property type="protein sequence ID" value="GGZ06000.1"/>
    <property type="molecule type" value="Genomic_DNA"/>
</dbReference>
<dbReference type="SUPFAM" id="SSF53067">
    <property type="entry name" value="Actin-like ATPase domain"/>
    <property type="match status" value="1"/>
</dbReference>
<dbReference type="AlphaFoldDB" id="A0A918PFL4"/>
<dbReference type="InterPro" id="IPR000905">
    <property type="entry name" value="Gcp-like_dom"/>
</dbReference>
<evidence type="ECO:0000313" key="2">
    <source>
        <dbReference type="EMBL" id="GGZ06000.1"/>
    </source>
</evidence>
<reference evidence="2" key="1">
    <citation type="journal article" date="2014" name="Int. J. Syst. Evol. Microbiol.">
        <title>Complete genome sequence of Corynebacterium casei LMG S-19264T (=DSM 44701T), isolated from a smear-ripened cheese.</title>
        <authorList>
            <consortium name="US DOE Joint Genome Institute (JGI-PGF)"/>
            <person name="Walter F."/>
            <person name="Albersmeier A."/>
            <person name="Kalinowski J."/>
            <person name="Ruckert C."/>
        </authorList>
    </citation>
    <scope>NUCLEOTIDE SEQUENCE</scope>
    <source>
        <strain evidence="2">KCTC 32255</strain>
    </source>
</reference>
<evidence type="ECO:0000313" key="3">
    <source>
        <dbReference type="Proteomes" id="UP000648075"/>
    </source>
</evidence>
<dbReference type="GO" id="GO:0002949">
    <property type="term" value="P:tRNA threonylcarbamoyladenosine modification"/>
    <property type="evidence" value="ECO:0007669"/>
    <property type="project" value="InterPro"/>
</dbReference>
<keyword evidence="3" id="KW-1185">Reference proteome</keyword>
<dbReference type="NCBIfam" id="TIGR03725">
    <property type="entry name" value="T6A_YeaZ"/>
    <property type="match status" value="1"/>
</dbReference>
<name>A0A918PFL4_9SPHN</name>
<sequence length="220" mass="22231">MGMAERTLVIDSATEACSVALFDGAALIAGDWQKLGRGHAERLVPMIAALPANGRADRIVVALGPGSFTGVRVGLAAARALGLAWGAAVLGYSTLALVAAMARDSAEAEAGIDVAMTGGHGEWFIESHGPDGAAGLPLASLPPDEAVSACRNLLVAGSQARALVERRGFGTALDVLPDARCFALLPATALLTDTSPLYGRAPDARLPGATAVRTAAQPAQ</sequence>
<dbReference type="InterPro" id="IPR022496">
    <property type="entry name" value="T6A_TsaB"/>
</dbReference>
<gene>
    <name evidence="2" type="ORF">GCM10011614_21060</name>
</gene>
<accession>A0A918PFL4</accession>
<comment type="caution">
    <text evidence="2">The sequence shown here is derived from an EMBL/GenBank/DDBJ whole genome shotgun (WGS) entry which is preliminary data.</text>
</comment>
<reference evidence="2" key="2">
    <citation type="submission" date="2020-09" db="EMBL/GenBank/DDBJ databases">
        <authorList>
            <person name="Sun Q."/>
            <person name="Kim S."/>
        </authorList>
    </citation>
    <scope>NUCLEOTIDE SEQUENCE</scope>
    <source>
        <strain evidence="2">KCTC 32255</strain>
    </source>
</reference>
<dbReference type="Pfam" id="PF00814">
    <property type="entry name" value="TsaD"/>
    <property type="match status" value="1"/>
</dbReference>